<feature type="region of interest" description="Disordered" evidence="9">
    <location>
        <begin position="1659"/>
        <end position="1699"/>
    </location>
</feature>
<evidence type="ECO:0000256" key="1">
    <source>
        <dbReference type="ARBA" id="ARBA00012009"/>
    </source>
</evidence>
<evidence type="ECO:0000256" key="8">
    <source>
        <dbReference type="PROSITE-ProRule" id="PRU00781"/>
    </source>
</evidence>
<dbReference type="FunFam" id="3.50.7.10:FF:000007">
    <property type="entry name" value="1-phosphatidylinositol 3-phosphate 5-kinase isoform X1"/>
    <property type="match status" value="1"/>
</dbReference>
<dbReference type="GO" id="GO:0000285">
    <property type="term" value="F:1-phosphatidylinositol-3-phosphate 5-kinase activity"/>
    <property type="evidence" value="ECO:0007669"/>
    <property type="project" value="UniProtKB-EC"/>
</dbReference>
<feature type="region of interest" description="Disordered" evidence="9">
    <location>
        <begin position="49"/>
        <end position="72"/>
    </location>
</feature>
<dbReference type="InterPro" id="IPR027483">
    <property type="entry name" value="PInositol-4-P-4/5-kinase_C_sf"/>
</dbReference>
<keyword evidence="3 8" id="KW-0547">Nucleotide-binding</keyword>
<dbReference type="PANTHER" id="PTHR45748">
    <property type="entry name" value="1-PHOSPHATIDYLINOSITOL 3-PHOSPHATE 5-KINASE-RELATED"/>
    <property type="match status" value="1"/>
</dbReference>
<evidence type="ECO:0000259" key="10">
    <source>
        <dbReference type="PROSITE" id="PS51455"/>
    </source>
</evidence>
<dbReference type="Gene3D" id="3.30.800.10">
    <property type="entry name" value="Phosphatidylinositol Phosphate Kinase II Beta"/>
    <property type="match status" value="1"/>
</dbReference>
<dbReference type="InParanoid" id="A0A6I9U8Y2"/>
<dbReference type="SUPFAM" id="SSF56104">
    <property type="entry name" value="SAICAR synthase-like"/>
    <property type="match status" value="1"/>
</dbReference>
<dbReference type="PROSITE" id="PS51455">
    <property type="entry name" value="PIPK"/>
    <property type="match status" value="1"/>
</dbReference>
<dbReference type="FunFam" id="3.30.800.10:FF:000007">
    <property type="entry name" value="Putative 1-phosphatidylinositol-4-phosphate 5-kinase/ zinc ion binding family"/>
    <property type="match status" value="1"/>
</dbReference>
<dbReference type="EC" id="2.7.1.150" evidence="1"/>
<reference evidence="12" key="1">
    <citation type="submission" date="2025-08" db="UniProtKB">
        <authorList>
            <consortium name="RefSeq"/>
        </authorList>
    </citation>
    <scope>IDENTIFICATION</scope>
</reference>
<evidence type="ECO:0000256" key="3">
    <source>
        <dbReference type="ARBA" id="ARBA00022741"/>
    </source>
</evidence>
<dbReference type="Gene3D" id="3.50.7.10">
    <property type="entry name" value="GroEL"/>
    <property type="match status" value="1"/>
</dbReference>
<dbReference type="Pfam" id="PF01504">
    <property type="entry name" value="PIP5K"/>
    <property type="match status" value="2"/>
</dbReference>
<dbReference type="GO" id="GO:0010008">
    <property type="term" value="C:endosome membrane"/>
    <property type="evidence" value="ECO:0007669"/>
    <property type="project" value="TreeGrafter"/>
</dbReference>
<feature type="compositionally biased region" description="Basic and acidic residues" evidence="9">
    <location>
        <begin position="665"/>
        <end position="679"/>
    </location>
</feature>
<feature type="compositionally biased region" description="Basic and acidic residues" evidence="9">
    <location>
        <begin position="1690"/>
        <end position="1699"/>
    </location>
</feature>
<dbReference type="RefSeq" id="XP_011097420.1">
    <property type="nucleotide sequence ID" value="XM_011099118.2"/>
</dbReference>
<dbReference type="GeneID" id="105176346"/>
<evidence type="ECO:0000256" key="4">
    <source>
        <dbReference type="ARBA" id="ARBA00022777"/>
    </source>
</evidence>
<proteinExistence type="predicted"/>
<evidence type="ECO:0000256" key="9">
    <source>
        <dbReference type="SAM" id="MobiDB-lite"/>
    </source>
</evidence>
<dbReference type="FunCoup" id="A0A6I9U8Y2">
    <property type="interactions" value="3114"/>
</dbReference>
<feature type="region of interest" description="Disordered" evidence="9">
    <location>
        <begin position="89"/>
        <end position="141"/>
    </location>
</feature>
<keyword evidence="11" id="KW-1185">Reference proteome</keyword>
<keyword evidence="5 8" id="KW-0067">ATP-binding</keyword>
<name>A0A6I9U8Y2_SESIN</name>
<evidence type="ECO:0000256" key="5">
    <source>
        <dbReference type="ARBA" id="ARBA00022840"/>
    </source>
</evidence>
<dbReference type="InterPro" id="IPR027409">
    <property type="entry name" value="GroEL-like_apical_dom_sf"/>
</dbReference>
<sequence length="1699" mass="189088">MCHFCGAKFAKLSNCSKQENESFSELNCERSVQFCKFCGKKNCKDSVKRENSTHEMQTISPTASLRSSDSSVSSCSDVSVDASFYDRRHVEDGSSDSSQEDSSSAVKGRPDDSNLPVNLNGFHQAGSTVKHDTGEAGNVDSLGHCRNIETRQTGEVQEGIDNNAERLNSSVDDVSESSPLNDEVDAEFWLPPEPEDQEDDLVGSITNYDDDDDECGDGVAWTKPSSFSSFGEEGSGSYKFKEEKLKAMNDVKNGKFRALVSQLLKSVGVDSSGNCGENWVDIVTSLSWDAAAFVKPDAYEGKAMDPDGYVKVKCVATGLRTQSQLIKGLVFKKHAAHKHMPTKYKNPRLLLIQGSLDLSSGGFSLSESMQQEKDNLKSIVEMIDMYQPNVILVEKSVSRSIQESILAKGITLVFDMKLHRLERVARCIGTPILASDVAIGQKLRQCDSFRIEKFVEEHAVSTEGGKKQSKTLMFLEGAPTRLGCTILLMGANSDELKRIKCVVRCAVVMAYHLMLETSFLLDQTAMFSTISPSEVVDLALTDDQQTLVGTEEAIVSGPKQCGAETDSSCTLDIPISNGFHKFESQNLIVPEEGNSSLSFEACNPATFPGLSISTSIQKVMNDSFPLFGASSQSMPTPLGFSGKNQAGQAESNIQISCVPEPVDDSGDKPKIGYEEEKLPNSEQPNLPEYSEMRNHSDGADDQLQRKDEINSVLDSESILVLMSSRNASRGTICDHNHFSHIKFYRSFDVPLGKFLQDNLLNQRLQCKTCSEPPEAHFFYYAHHNKQLTIQVRRLPASKSLPGETEGKLWMWSRCGRCKLYDGSSKSTKRILISSAARGFSFGKFLELSFSNHSSFSSPSSCGHSFHKDFLYFFGLGPMVAMFKYSPVITYSVSLPPQKMEFNSSVRGELLKKDSENVYLKGISMFLEIENVLKDLGNRYIGVTLNIQGSSKEFSDIMDMLKQEKSQFEVEMQNAVKNGSEDDAVCKLLSLNRVRLDLLLESCIWDHRLRALLSSDLKVINSDSVDLHAQEQHLLKENGTAGQPLVDGDIAVEKCDSALETSGPENKLDPCADSDFPFKEIPIYGHVEGSRQDNSEDAPTIKDDVVKPTNGILNENGSAFHDFMVKPTSEDHFDAVKGNFQQENLDSIMEHQRDKTISVDTDVDGAISDSNHSLRCKHHIPVFSDLENDKVWIWAPFTDIRREYMEDLQRGCLPKFESCGSYSAESTAQKLISDEGSRLHIPIGLRDYIVSDYEDEFSSIIACALTLLKDAAMLSEDLAEYTHRERGLDAKSTESSESLPRVFSLTEPHWSSFGSFHSDSILSAPTNSLEDLHSSSFDGLDLLESLVSYGASHPEVSMGSGKYPGTRKYSVVCVYANEFRQLRDRCCPSEVDYIASLSRCRNWDAKGGKSKSFFAKTLDDRFIIKEIKRTEFDSFMKFATNYFEYMNQCYDLGNQTCLAKILGIYQVVIRARRNGKEARHDLLVMENLSFGHHIARQYDLKGALHARFNTAGNGSGDVLLDQNFVNDMNASPLYVSRKSKRNLQRAVYNDTNFLNSINVMDYSLLVGVDTQRRELVCGIIDYLRQYTWDKQLENWVKSSLVVPKNQLPTIISPKEYKKRFRKFIDTHFLSVPDHWCSQRSSNPCKLCGPVDGSALLQTKTVKKGNPDDDSSRATSPVQGKDRAGGSSKSPHHGEENGFFA</sequence>
<dbReference type="InterPro" id="IPR002498">
    <property type="entry name" value="PInositol-4-P-4/5-kinase_core"/>
</dbReference>
<feature type="compositionally biased region" description="Polar residues" evidence="9">
    <location>
        <begin position="54"/>
        <end position="66"/>
    </location>
</feature>
<dbReference type="GO" id="GO:0046854">
    <property type="term" value="P:phosphatidylinositol phosphate biosynthetic process"/>
    <property type="evidence" value="ECO:0007669"/>
    <property type="project" value="TreeGrafter"/>
</dbReference>
<dbReference type="SMART" id="SM00330">
    <property type="entry name" value="PIPKc"/>
    <property type="match status" value="1"/>
</dbReference>
<dbReference type="OrthoDB" id="158357at2759"/>
<keyword evidence="4 8" id="KW-0418">Kinase</keyword>
<dbReference type="GO" id="GO:0005524">
    <property type="term" value="F:ATP binding"/>
    <property type="evidence" value="ECO:0007669"/>
    <property type="project" value="UniProtKB-UniRule"/>
</dbReference>
<dbReference type="Proteomes" id="UP000504604">
    <property type="component" value="Linkage group LG2"/>
</dbReference>
<dbReference type="CDD" id="cd17300">
    <property type="entry name" value="PIPKc_PIKfyve"/>
    <property type="match status" value="1"/>
</dbReference>
<dbReference type="InterPro" id="IPR044769">
    <property type="entry name" value="PIKfyve_PIPKc"/>
</dbReference>
<evidence type="ECO:0000313" key="12">
    <source>
        <dbReference type="RefSeq" id="XP_011097420.1"/>
    </source>
</evidence>
<evidence type="ECO:0000256" key="2">
    <source>
        <dbReference type="ARBA" id="ARBA00022679"/>
    </source>
</evidence>
<dbReference type="FunFam" id="3.30.810.10:FF:000001">
    <property type="entry name" value="1-phosphatidylinositol 3-phosphate 5-kinase FAB1"/>
    <property type="match status" value="1"/>
</dbReference>
<dbReference type="CDD" id="cd03334">
    <property type="entry name" value="Fab1_TCP"/>
    <property type="match status" value="1"/>
</dbReference>
<dbReference type="SUPFAM" id="SSF52029">
    <property type="entry name" value="GroEL apical domain-like"/>
    <property type="match status" value="1"/>
</dbReference>
<dbReference type="PANTHER" id="PTHR45748:SF4">
    <property type="entry name" value="1-PHOSPHATIDYLINOSITOL-3-PHOSPHATE 5-KINASE FAB1D-RELATED"/>
    <property type="match status" value="1"/>
</dbReference>
<keyword evidence="2 8" id="KW-0808">Transferase</keyword>
<evidence type="ECO:0000313" key="11">
    <source>
        <dbReference type="Proteomes" id="UP000504604"/>
    </source>
</evidence>
<dbReference type="InterPro" id="IPR027484">
    <property type="entry name" value="PInositol-4-P-5-kinase_N"/>
</dbReference>
<dbReference type="InterPro" id="IPR002423">
    <property type="entry name" value="Cpn60/GroEL/TCP-1"/>
</dbReference>
<dbReference type="Gene3D" id="3.30.810.10">
    <property type="entry name" value="2-Layer Sandwich"/>
    <property type="match status" value="1"/>
</dbReference>
<evidence type="ECO:0000256" key="6">
    <source>
        <dbReference type="ARBA" id="ARBA00023464"/>
    </source>
</evidence>
<feature type="compositionally biased region" description="Low complexity" evidence="9">
    <location>
        <begin position="95"/>
        <end position="104"/>
    </location>
</feature>
<feature type="domain" description="PIPK" evidence="10">
    <location>
        <begin position="1311"/>
        <end position="1627"/>
    </location>
</feature>
<dbReference type="Pfam" id="PF00118">
    <property type="entry name" value="Cpn60_TCP1"/>
    <property type="match status" value="1"/>
</dbReference>
<feature type="compositionally biased region" description="Basic and acidic residues" evidence="9">
    <location>
        <begin position="690"/>
        <end position="701"/>
    </location>
</feature>
<organism evidence="11 12">
    <name type="scientific">Sesamum indicum</name>
    <name type="common">Oriental sesame</name>
    <name type="synonym">Sesamum orientale</name>
    <dbReference type="NCBI Taxonomy" id="4182"/>
    <lineage>
        <taxon>Eukaryota</taxon>
        <taxon>Viridiplantae</taxon>
        <taxon>Streptophyta</taxon>
        <taxon>Embryophyta</taxon>
        <taxon>Tracheophyta</taxon>
        <taxon>Spermatophyta</taxon>
        <taxon>Magnoliopsida</taxon>
        <taxon>eudicotyledons</taxon>
        <taxon>Gunneridae</taxon>
        <taxon>Pentapetalae</taxon>
        <taxon>asterids</taxon>
        <taxon>lamiids</taxon>
        <taxon>Lamiales</taxon>
        <taxon>Pedaliaceae</taxon>
        <taxon>Sesamum</taxon>
    </lineage>
</organism>
<evidence type="ECO:0000256" key="7">
    <source>
        <dbReference type="ARBA" id="ARBA00077223"/>
    </source>
</evidence>
<dbReference type="KEGG" id="sind:105176346"/>
<gene>
    <name evidence="12" type="primary">LOC105176346</name>
</gene>
<accession>A0A6I9U8Y2</accession>
<protein>
    <recommendedName>
        <fullName evidence="1">1-phosphatidylinositol-3-phosphate 5-kinase</fullName>
        <ecNumber evidence="1">2.7.1.150</ecNumber>
    </recommendedName>
    <alternativeName>
        <fullName evidence="7">Phosphatidylinositol 3-phosphate 5-kinase type III</fullName>
    </alternativeName>
</protein>
<comment type="subunit">
    <text evidence="6">Component of the PI(3,5)P2 regulatory complex at least composed of ATG18, SAC/FIG4, FAB1 and VAC14.</text>
</comment>
<feature type="region of interest" description="Disordered" evidence="9">
    <location>
        <begin position="654"/>
        <end position="701"/>
    </location>
</feature>